<name>A0A1I7FTA7_9BACT</name>
<sequence length="210" mass="23399">MPTLRCESALKKNMNNVLKSIYAYSCFLLLLCLGVTGSTAFAQTDRGAYTGSNSIMVALEGPLSRYEYGSQQLLVRHNKNSQQLELILPVASLLPLNDSVPPAMAYHTLFGAKYPQLLINIHMPDQTLELVRAAASVQDYTASIQLQGVNNETRIPVAINRKENTIYFSTNFDLMLDNFQGSIPVEYLPLLTGRILISIENAQWVDLQTR</sequence>
<evidence type="ECO:0008006" key="3">
    <source>
        <dbReference type="Google" id="ProtNLM"/>
    </source>
</evidence>
<evidence type="ECO:0000313" key="2">
    <source>
        <dbReference type="Proteomes" id="UP000182491"/>
    </source>
</evidence>
<organism evidence="1 2">
    <name type="scientific">Pontibacter akesuensis</name>
    <dbReference type="NCBI Taxonomy" id="388950"/>
    <lineage>
        <taxon>Bacteria</taxon>
        <taxon>Pseudomonadati</taxon>
        <taxon>Bacteroidota</taxon>
        <taxon>Cytophagia</taxon>
        <taxon>Cytophagales</taxon>
        <taxon>Hymenobacteraceae</taxon>
        <taxon>Pontibacter</taxon>
    </lineage>
</organism>
<protein>
    <recommendedName>
        <fullName evidence="3">YceI-like domain-containing protein</fullName>
    </recommendedName>
</protein>
<reference evidence="2" key="1">
    <citation type="submission" date="2016-10" db="EMBL/GenBank/DDBJ databases">
        <authorList>
            <person name="Varghese N."/>
        </authorList>
    </citation>
    <scope>NUCLEOTIDE SEQUENCE [LARGE SCALE GENOMIC DNA]</scope>
    <source>
        <strain evidence="2">DSM 18820</strain>
    </source>
</reference>
<gene>
    <name evidence="1" type="ORF">SAMN04487941_0449</name>
</gene>
<dbReference type="AlphaFoldDB" id="A0A1I7FTA7"/>
<dbReference type="EMBL" id="FPCA01000001">
    <property type="protein sequence ID" value="SFU39387.1"/>
    <property type="molecule type" value="Genomic_DNA"/>
</dbReference>
<accession>A0A1I7FTA7</accession>
<dbReference type="STRING" id="388950.GCA_001611675_03584"/>
<keyword evidence="2" id="KW-1185">Reference proteome</keyword>
<dbReference type="Proteomes" id="UP000182491">
    <property type="component" value="Unassembled WGS sequence"/>
</dbReference>
<proteinExistence type="predicted"/>
<evidence type="ECO:0000313" key="1">
    <source>
        <dbReference type="EMBL" id="SFU39387.1"/>
    </source>
</evidence>